<protein>
    <submittedName>
        <fullName evidence="2">Uncharacterized protein</fullName>
    </submittedName>
</protein>
<name>A0A1T5BY58_9BACT</name>
<keyword evidence="3" id="KW-1185">Reference proteome</keyword>
<dbReference type="EMBL" id="FUZA01000001">
    <property type="protein sequence ID" value="SKB52067.1"/>
    <property type="molecule type" value="Genomic_DNA"/>
</dbReference>
<reference evidence="3" key="1">
    <citation type="submission" date="2017-02" db="EMBL/GenBank/DDBJ databases">
        <authorList>
            <person name="Varghese N."/>
            <person name="Submissions S."/>
        </authorList>
    </citation>
    <scope>NUCLEOTIDE SEQUENCE [LARGE SCALE GENOMIC DNA]</scope>
    <source>
        <strain evidence="3">DSM 22270</strain>
    </source>
</reference>
<proteinExistence type="predicted"/>
<evidence type="ECO:0000313" key="3">
    <source>
        <dbReference type="Proteomes" id="UP000190897"/>
    </source>
</evidence>
<keyword evidence="1" id="KW-1133">Transmembrane helix</keyword>
<organism evidence="2 3">
    <name type="scientific">Dyadobacter psychrophilus</name>
    <dbReference type="NCBI Taxonomy" id="651661"/>
    <lineage>
        <taxon>Bacteria</taxon>
        <taxon>Pseudomonadati</taxon>
        <taxon>Bacteroidota</taxon>
        <taxon>Cytophagia</taxon>
        <taxon>Cytophagales</taxon>
        <taxon>Spirosomataceae</taxon>
        <taxon>Dyadobacter</taxon>
    </lineage>
</organism>
<gene>
    <name evidence="2" type="ORF">SAMN05660293_00705</name>
</gene>
<feature type="transmembrane region" description="Helical" evidence="1">
    <location>
        <begin position="6"/>
        <end position="27"/>
    </location>
</feature>
<dbReference type="AlphaFoldDB" id="A0A1T5BY58"/>
<accession>A0A1T5BY58</accession>
<keyword evidence="1" id="KW-0472">Membrane</keyword>
<evidence type="ECO:0000313" key="2">
    <source>
        <dbReference type="EMBL" id="SKB52067.1"/>
    </source>
</evidence>
<sequence>MVSVVLSGYIASIIIAVVFKIVTQAVAGANPVPGMPLYFIFQGTA</sequence>
<evidence type="ECO:0000256" key="1">
    <source>
        <dbReference type="SAM" id="Phobius"/>
    </source>
</evidence>
<keyword evidence="1" id="KW-0812">Transmembrane</keyword>
<dbReference type="Proteomes" id="UP000190897">
    <property type="component" value="Unassembled WGS sequence"/>
</dbReference>